<dbReference type="AlphaFoldDB" id="A0ABD3CH65"/>
<accession>A0ABD3CH65</accession>
<name>A0ABD3CH65_9LAMI</name>
<dbReference type="Gene3D" id="2.60.40.1180">
    <property type="entry name" value="Golgi alpha-mannosidase II"/>
    <property type="match status" value="1"/>
</dbReference>
<keyword evidence="4" id="KW-1185">Reference proteome</keyword>
<sequence length="272" mass="30084">MMMSDRVMVHGCKRARGGGDNERERNMARVARDWTRAEPVLRCPLLNISYCPATEVDLSNGKKIAVIVYNSLEWKQTDVIRIPVITNNVIVKDYTGKMISSQLIPIVNDSAANEKYWLAFTAVVPPLGFSTYVITSANLLHVTYPASAPIKPITYTFGGTRNDSIQIGSGNLKLIYSGNEGKLTQYINSKSSVNVSVEQAYSYYAGHDGNNGSTQASGAYIFRPNATFKIQPEGKIPLTVFKGPLFDEIHQNISSWIYQLNYKSVQGGEGTR</sequence>
<proteinExistence type="predicted"/>
<feature type="domain" description="Glycosyl hydrolase family 38 C-terminal" evidence="1">
    <location>
        <begin position="168"/>
        <end position="259"/>
    </location>
</feature>
<dbReference type="Proteomes" id="UP001632038">
    <property type="component" value="Unassembled WGS sequence"/>
</dbReference>
<feature type="domain" description="Lysosomal alpha-mannosidase-like central" evidence="2">
    <location>
        <begin position="99"/>
        <end position="134"/>
    </location>
</feature>
<evidence type="ECO:0000259" key="2">
    <source>
        <dbReference type="Pfam" id="PF21260"/>
    </source>
</evidence>
<dbReference type="Gene3D" id="2.70.98.30">
    <property type="entry name" value="Golgi alpha-mannosidase II, domain 4"/>
    <property type="match status" value="1"/>
</dbReference>
<dbReference type="InterPro" id="IPR011682">
    <property type="entry name" value="Glyco_hydro_38_C"/>
</dbReference>
<dbReference type="SUPFAM" id="SSF74650">
    <property type="entry name" value="Galactose mutarotase-like"/>
    <property type="match status" value="1"/>
</dbReference>
<dbReference type="InterPro" id="IPR050843">
    <property type="entry name" value="Glycosyl_Hydrlase_38"/>
</dbReference>
<dbReference type="PANTHER" id="PTHR11607:SF3">
    <property type="entry name" value="LYSOSOMAL ALPHA-MANNOSIDASE"/>
    <property type="match status" value="1"/>
</dbReference>
<evidence type="ECO:0000313" key="3">
    <source>
        <dbReference type="EMBL" id="KAL3629211.1"/>
    </source>
</evidence>
<evidence type="ECO:0000313" key="4">
    <source>
        <dbReference type="Proteomes" id="UP001632038"/>
    </source>
</evidence>
<protein>
    <submittedName>
        <fullName evidence="3">Uncharacterized protein</fullName>
    </submittedName>
</protein>
<dbReference type="Pfam" id="PF21260">
    <property type="entry name" value="Laman-like_dom"/>
    <property type="match status" value="1"/>
</dbReference>
<dbReference type="EMBL" id="JAVIJP010000034">
    <property type="protein sequence ID" value="KAL3629211.1"/>
    <property type="molecule type" value="Genomic_DNA"/>
</dbReference>
<organism evidence="3 4">
    <name type="scientific">Castilleja foliolosa</name>
    <dbReference type="NCBI Taxonomy" id="1961234"/>
    <lineage>
        <taxon>Eukaryota</taxon>
        <taxon>Viridiplantae</taxon>
        <taxon>Streptophyta</taxon>
        <taxon>Embryophyta</taxon>
        <taxon>Tracheophyta</taxon>
        <taxon>Spermatophyta</taxon>
        <taxon>Magnoliopsida</taxon>
        <taxon>eudicotyledons</taxon>
        <taxon>Gunneridae</taxon>
        <taxon>Pentapetalae</taxon>
        <taxon>asterids</taxon>
        <taxon>lamiids</taxon>
        <taxon>Lamiales</taxon>
        <taxon>Orobanchaceae</taxon>
        <taxon>Pedicularideae</taxon>
        <taxon>Castillejinae</taxon>
        <taxon>Castilleja</taxon>
    </lineage>
</organism>
<dbReference type="InterPro" id="IPR011013">
    <property type="entry name" value="Gal_mutarotase_sf_dom"/>
</dbReference>
<dbReference type="Pfam" id="PF07748">
    <property type="entry name" value="Glyco_hydro_38C"/>
    <property type="match status" value="1"/>
</dbReference>
<comment type="caution">
    <text evidence="3">The sequence shown here is derived from an EMBL/GenBank/DDBJ whole genome shotgun (WGS) entry which is preliminary data.</text>
</comment>
<dbReference type="InterPro" id="IPR048534">
    <property type="entry name" value="Man2a1-like_dom"/>
</dbReference>
<evidence type="ECO:0000259" key="1">
    <source>
        <dbReference type="Pfam" id="PF07748"/>
    </source>
</evidence>
<reference evidence="4" key="1">
    <citation type="journal article" date="2024" name="IScience">
        <title>Strigolactones Initiate the Formation of Haustorium-like Structures in Castilleja.</title>
        <authorList>
            <person name="Buerger M."/>
            <person name="Peterson D."/>
            <person name="Chory J."/>
        </authorList>
    </citation>
    <scope>NUCLEOTIDE SEQUENCE [LARGE SCALE GENOMIC DNA]</scope>
</reference>
<dbReference type="PANTHER" id="PTHR11607">
    <property type="entry name" value="ALPHA-MANNOSIDASE"/>
    <property type="match status" value="1"/>
</dbReference>
<dbReference type="InterPro" id="IPR013780">
    <property type="entry name" value="Glyco_hydro_b"/>
</dbReference>
<gene>
    <name evidence="3" type="ORF">CASFOL_026433</name>
</gene>